<comment type="caution">
    <text evidence="1">The sequence shown here is derived from an EMBL/GenBank/DDBJ whole genome shotgun (WGS) entry which is preliminary data.</text>
</comment>
<reference evidence="1" key="1">
    <citation type="submission" date="2021-03" db="EMBL/GenBank/DDBJ databases">
        <title>Evolutionary innovations through gain and loss of genes in the ectomycorrhizal Boletales.</title>
        <authorList>
            <person name="Wu G."/>
            <person name="Miyauchi S."/>
            <person name="Morin E."/>
            <person name="Yang Z.-L."/>
            <person name="Xu J."/>
            <person name="Martin F.M."/>
        </authorList>
    </citation>
    <scope>NUCLEOTIDE SEQUENCE</scope>
    <source>
        <strain evidence="1">BR01</strain>
    </source>
</reference>
<dbReference type="EMBL" id="JAGFBS010000012">
    <property type="protein sequence ID" value="KAG6376468.1"/>
    <property type="molecule type" value="Genomic_DNA"/>
</dbReference>
<protein>
    <submittedName>
        <fullName evidence="1">Uncharacterized protein</fullName>
    </submittedName>
</protein>
<accession>A0A8I2YT37</accession>
<dbReference type="AlphaFoldDB" id="A0A8I2YT37"/>
<sequence>MTTSKSLPILMPNHNIESVQELFYETRMSHRDFRTLTLIVRLTAKKHLDDSGFVPAEKQDPAAFRQFLDKVNICDPTIADRYPYSWPVLAYLELYLHGRRRTYYRRNSDDTTKPPPQHKLVHRTPIYIRYSRSVKTGRPLREIAVVGCDRLSYLVSCSDYRRANRCKMVTNSDVDESRPAVVVDNNNALGRFTPPPPEPANKFADPVKSIWQSLGSSIGDICSRIVGG</sequence>
<name>A0A8I2YT37_9AGAM</name>
<gene>
    <name evidence="1" type="ORF">JVT61DRAFT_2459</name>
</gene>
<keyword evidence="2" id="KW-1185">Reference proteome</keyword>
<organism evidence="1 2">
    <name type="scientific">Boletus reticuloceps</name>
    <dbReference type="NCBI Taxonomy" id="495285"/>
    <lineage>
        <taxon>Eukaryota</taxon>
        <taxon>Fungi</taxon>
        <taxon>Dikarya</taxon>
        <taxon>Basidiomycota</taxon>
        <taxon>Agaricomycotina</taxon>
        <taxon>Agaricomycetes</taxon>
        <taxon>Agaricomycetidae</taxon>
        <taxon>Boletales</taxon>
        <taxon>Boletineae</taxon>
        <taxon>Boletaceae</taxon>
        <taxon>Boletoideae</taxon>
        <taxon>Boletus</taxon>
    </lineage>
</organism>
<proteinExistence type="predicted"/>
<dbReference type="Proteomes" id="UP000683000">
    <property type="component" value="Unassembled WGS sequence"/>
</dbReference>
<dbReference type="OrthoDB" id="2631894at2759"/>
<evidence type="ECO:0000313" key="1">
    <source>
        <dbReference type="EMBL" id="KAG6376468.1"/>
    </source>
</evidence>
<evidence type="ECO:0000313" key="2">
    <source>
        <dbReference type="Proteomes" id="UP000683000"/>
    </source>
</evidence>